<dbReference type="HOGENOM" id="CLU_2922900_0_0_1"/>
<name>G9P309_HYPAI</name>
<evidence type="ECO:0000313" key="1">
    <source>
        <dbReference type="EMBL" id="EHK42782.1"/>
    </source>
</evidence>
<comment type="caution">
    <text evidence="1">The sequence shown here is derived from an EMBL/GenBank/DDBJ whole genome shotgun (WGS) entry which is preliminary data.</text>
</comment>
<protein>
    <submittedName>
        <fullName evidence="1">Uncharacterized protein</fullName>
    </submittedName>
</protein>
<evidence type="ECO:0000313" key="2">
    <source>
        <dbReference type="Proteomes" id="UP000005426"/>
    </source>
</evidence>
<dbReference type="Proteomes" id="UP000005426">
    <property type="component" value="Unassembled WGS sequence"/>
</dbReference>
<accession>G9P309</accession>
<dbReference type="EMBL" id="ABDG02000026">
    <property type="protein sequence ID" value="EHK42782.1"/>
    <property type="molecule type" value="Genomic_DNA"/>
</dbReference>
<dbReference type="AlphaFoldDB" id="G9P309"/>
<organism evidence="1 2">
    <name type="scientific">Hypocrea atroviridis (strain ATCC 20476 / IMI 206040)</name>
    <name type="common">Trichoderma atroviride</name>
    <dbReference type="NCBI Taxonomy" id="452589"/>
    <lineage>
        <taxon>Eukaryota</taxon>
        <taxon>Fungi</taxon>
        <taxon>Dikarya</taxon>
        <taxon>Ascomycota</taxon>
        <taxon>Pezizomycotina</taxon>
        <taxon>Sordariomycetes</taxon>
        <taxon>Hypocreomycetidae</taxon>
        <taxon>Hypocreales</taxon>
        <taxon>Hypocreaceae</taxon>
        <taxon>Trichoderma</taxon>
    </lineage>
</organism>
<sequence>MSHLGGQSRPRNISYWTAEIQRRGEKGKKVQRAERMRRSGACFGVSARDLFQRQFAGRGRR</sequence>
<proteinExistence type="predicted"/>
<gene>
    <name evidence="1" type="ORF">TRIATDRAFT_258161</name>
</gene>
<reference evidence="1 2" key="1">
    <citation type="journal article" date="2011" name="Genome Biol.">
        <title>Comparative genome sequence analysis underscores mycoparasitism as the ancestral life style of Trichoderma.</title>
        <authorList>
            <person name="Kubicek C.P."/>
            <person name="Herrera-Estrella A."/>
            <person name="Seidl-Seiboth V."/>
            <person name="Martinez D.A."/>
            <person name="Druzhinina I.S."/>
            <person name="Thon M."/>
            <person name="Zeilinger S."/>
            <person name="Casas-Flores S."/>
            <person name="Horwitz B.A."/>
            <person name="Mukherjee P.K."/>
            <person name="Mukherjee M."/>
            <person name="Kredics L."/>
            <person name="Alcaraz L.D."/>
            <person name="Aerts A."/>
            <person name="Antal Z."/>
            <person name="Atanasova L."/>
            <person name="Cervantes-Badillo M.G."/>
            <person name="Challacombe J."/>
            <person name="Chertkov O."/>
            <person name="McCluskey K."/>
            <person name="Coulpier F."/>
            <person name="Deshpande N."/>
            <person name="von Doehren H."/>
            <person name="Ebbole D.J."/>
            <person name="Esquivel-Naranjo E.U."/>
            <person name="Fekete E."/>
            <person name="Flipphi M."/>
            <person name="Glaser F."/>
            <person name="Gomez-Rodriguez E.Y."/>
            <person name="Gruber S."/>
            <person name="Han C."/>
            <person name="Henrissat B."/>
            <person name="Hermosa R."/>
            <person name="Hernandez-Onate M."/>
            <person name="Karaffa L."/>
            <person name="Kosti I."/>
            <person name="Le Crom S."/>
            <person name="Lindquist E."/>
            <person name="Lucas S."/>
            <person name="Luebeck M."/>
            <person name="Luebeck P.S."/>
            <person name="Margeot A."/>
            <person name="Metz B."/>
            <person name="Misra M."/>
            <person name="Nevalainen H."/>
            <person name="Omann M."/>
            <person name="Packer N."/>
            <person name="Perrone G."/>
            <person name="Uresti-Rivera E.E."/>
            <person name="Salamov A."/>
            <person name="Schmoll M."/>
            <person name="Seiboth B."/>
            <person name="Shapiro H."/>
            <person name="Sukno S."/>
            <person name="Tamayo-Ramos J.A."/>
            <person name="Tisch D."/>
            <person name="Wiest A."/>
            <person name="Wilkinson H.H."/>
            <person name="Zhang M."/>
            <person name="Coutinho P.M."/>
            <person name="Kenerley C.M."/>
            <person name="Monte E."/>
            <person name="Baker S.E."/>
            <person name="Grigoriev I.V."/>
        </authorList>
    </citation>
    <scope>NUCLEOTIDE SEQUENCE [LARGE SCALE GENOMIC DNA]</scope>
    <source>
        <strain evidence="2">ATCC 20476 / IMI 206040</strain>
    </source>
</reference>
<keyword evidence="2" id="KW-1185">Reference proteome</keyword>